<feature type="domain" description="Alcohol dehydrogenase-like C-terminal" evidence="10">
    <location>
        <begin position="207"/>
        <end position="280"/>
    </location>
</feature>
<dbReference type="Proteomes" id="UP000261580">
    <property type="component" value="Unassembled WGS sequence"/>
</dbReference>
<reference evidence="12" key="2">
    <citation type="submission" date="2025-09" db="UniProtKB">
        <authorList>
            <consortium name="Ensembl"/>
        </authorList>
    </citation>
    <scope>IDENTIFICATION</scope>
</reference>
<dbReference type="Ensembl" id="ENSNBRT00000020276.1">
    <property type="protein sequence ID" value="ENSNBRP00000019754.1"/>
    <property type="gene ID" value="ENSNBRG00000014912.1"/>
</dbReference>
<evidence type="ECO:0000256" key="2">
    <source>
        <dbReference type="ARBA" id="ARBA00022723"/>
    </source>
</evidence>
<dbReference type="GO" id="GO:0005829">
    <property type="term" value="C:cytosol"/>
    <property type="evidence" value="ECO:0007669"/>
    <property type="project" value="TreeGrafter"/>
</dbReference>
<dbReference type="Bgee" id="ENSNBRG00000014912">
    <property type="expression patterns" value="Expressed in zone of skin and 8 other cell types or tissues"/>
</dbReference>
<comment type="cofactor">
    <cofactor evidence="1 9">
        <name>Zn(2+)</name>
        <dbReference type="ChEBI" id="CHEBI:29105"/>
    </cofactor>
</comment>
<evidence type="ECO:0000256" key="1">
    <source>
        <dbReference type="ARBA" id="ARBA00001947"/>
    </source>
</evidence>
<organism evidence="12 13">
    <name type="scientific">Neolamprologus brichardi</name>
    <name type="common">Fairy cichlid</name>
    <name type="synonym">Lamprologus brichardi</name>
    <dbReference type="NCBI Taxonomy" id="32507"/>
    <lineage>
        <taxon>Eukaryota</taxon>
        <taxon>Metazoa</taxon>
        <taxon>Chordata</taxon>
        <taxon>Craniata</taxon>
        <taxon>Vertebrata</taxon>
        <taxon>Euteleostomi</taxon>
        <taxon>Actinopterygii</taxon>
        <taxon>Neopterygii</taxon>
        <taxon>Teleostei</taxon>
        <taxon>Neoteleostei</taxon>
        <taxon>Acanthomorphata</taxon>
        <taxon>Ovalentaria</taxon>
        <taxon>Cichlomorphae</taxon>
        <taxon>Cichliformes</taxon>
        <taxon>Cichlidae</taxon>
        <taxon>African cichlids</taxon>
        <taxon>Pseudocrenilabrinae</taxon>
        <taxon>Lamprologini</taxon>
        <taxon>Neolamprologus</taxon>
    </lineage>
</organism>
<dbReference type="InterPro" id="IPR002328">
    <property type="entry name" value="ADH_Zn_CS"/>
</dbReference>
<dbReference type="AlphaFoldDB" id="A0A3Q4MUH6"/>
<dbReference type="InterPro" id="IPR013149">
    <property type="entry name" value="ADH-like_C"/>
</dbReference>
<comment type="similarity">
    <text evidence="7">Belongs to the zinc-containing alcohol dehydrogenase family. Class-V subfamily.</text>
</comment>
<dbReference type="PANTHER" id="PTHR43880:SF32">
    <property type="entry name" value="S-(HYDROXYMETHYL)GLUTATHIONE DEHYDROGENASE"/>
    <property type="match status" value="1"/>
</dbReference>
<keyword evidence="13" id="KW-1185">Reference proteome</keyword>
<keyword evidence="4" id="KW-0560">Oxidoreductase</keyword>
<dbReference type="Pfam" id="PF00107">
    <property type="entry name" value="ADH_zinc_N"/>
    <property type="match status" value="1"/>
</dbReference>
<name>A0A3Q4MUH6_NEOBR</name>
<sequence length="374" mass="40502">MATVGKVITCKAAVAWEPGKPLCIEEVEVAPPKAHEVRIKVVATGVCHTDWEYLFETGKGMKFRPFPLVLGHEAAGIVESTGPEVTRFSPGDKVIPLFLPYCGECERCLSPKTNHCKKNWTNMQAGVLADGTSRISCKGQQVYQFLGVSSFSQYTVVPDTSVAKIRSDAPLDKVCLLGCGVSTGYGAAINAGKVEKDSSCAVFGLGAVGLAAVMGCKVAMARRIIGVDINPNKFEKARQFGATDCINPRDYSKPIQEVVVEKTGGGVDYGLECVGSPAIMVGASFEIWHTLYNVFLVNLDLISFLLMGRTLKGTYFGGWKSVKDVPKLVDDYMNRKLKLDEFITEKLPLVQINKAFGLLKSGKSIRTVISLQDS</sequence>
<dbReference type="PROSITE" id="PS00059">
    <property type="entry name" value="ADH_ZINC"/>
    <property type="match status" value="1"/>
</dbReference>
<proteinExistence type="inferred from homology"/>
<dbReference type="FunFam" id="3.40.50.720:FF:000003">
    <property type="entry name" value="S-(hydroxymethyl)glutathione dehydrogenase"/>
    <property type="match status" value="1"/>
</dbReference>
<dbReference type="InterPro" id="IPR013154">
    <property type="entry name" value="ADH-like_N"/>
</dbReference>
<dbReference type="FunFam" id="3.90.180.10:FF:000007">
    <property type="entry name" value="Alcohol dehydrogenase 6"/>
    <property type="match status" value="1"/>
</dbReference>
<dbReference type="GO" id="GO:0051903">
    <property type="term" value="F:S-(hydroxymethyl)glutathione dehydrogenase [NAD(P)+] activity"/>
    <property type="evidence" value="ECO:0007669"/>
    <property type="project" value="TreeGrafter"/>
</dbReference>
<evidence type="ECO:0000259" key="10">
    <source>
        <dbReference type="Pfam" id="PF00107"/>
    </source>
</evidence>
<accession>A0A3Q4MUH6</accession>
<evidence type="ECO:0000313" key="13">
    <source>
        <dbReference type="Proteomes" id="UP000261580"/>
    </source>
</evidence>
<keyword evidence="5" id="KW-0520">NAD</keyword>
<dbReference type="InterPro" id="IPR036291">
    <property type="entry name" value="NAD(P)-bd_dom_sf"/>
</dbReference>
<keyword evidence="3 9" id="KW-0862">Zinc</keyword>
<dbReference type="GeneTree" id="ENSGT00940000167634"/>
<evidence type="ECO:0000256" key="5">
    <source>
        <dbReference type="ARBA" id="ARBA00023027"/>
    </source>
</evidence>
<protein>
    <recommendedName>
        <fullName evidence="8">Alcohol dehydrogenase 6</fullName>
    </recommendedName>
</protein>
<dbReference type="Pfam" id="PF08240">
    <property type="entry name" value="ADH_N"/>
    <property type="match status" value="1"/>
</dbReference>
<dbReference type="Gene3D" id="3.40.50.720">
    <property type="entry name" value="NAD(P)-binding Rossmann-like Domain"/>
    <property type="match status" value="1"/>
</dbReference>
<dbReference type="PANTHER" id="PTHR43880">
    <property type="entry name" value="ALCOHOL DEHYDROGENASE"/>
    <property type="match status" value="1"/>
</dbReference>
<dbReference type="SUPFAM" id="SSF50129">
    <property type="entry name" value="GroES-like"/>
    <property type="match status" value="2"/>
</dbReference>
<evidence type="ECO:0000256" key="7">
    <source>
        <dbReference type="ARBA" id="ARBA00061014"/>
    </source>
</evidence>
<evidence type="ECO:0000256" key="9">
    <source>
        <dbReference type="RuleBase" id="RU361277"/>
    </source>
</evidence>
<dbReference type="GO" id="GO:0004022">
    <property type="term" value="F:alcohol dehydrogenase (NAD+) activity"/>
    <property type="evidence" value="ECO:0007669"/>
    <property type="project" value="UniProtKB-ARBA"/>
</dbReference>
<evidence type="ECO:0000256" key="3">
    <source>
        <dbReference type="ARBA" id="ARBA00022833"/>
    </source>
</evidence>
<dbReference type="SUPFAM" id="SSF51735">
    <property type="entry name" value="NAD(P)-binding Rossmann-fold domains"/>
    <property type="match status" value="1"/>
</dbReference>
<evidence type="ECO:0000256" key="8">
    <source>
        <dbReference type="ARBA" id="ARBA00074845"/>
    </source>
</evidence>
<evidence type="ECO:0000259" key="11">
    <source>
        <dbReference type="Pfam" id="PF08240"/>
    </source>
</evidence>
<dbReference type="GO" id="GO:0046294">
    <property type="term" value="P:formaldehyde catabolic process"/>
    <property type="evidence" value="ECO:0007669"/>
    <property type="project" value="TreeGrafter"/>
</dbReference>
<keyword evidence="2 9" id="KW-0479">Metal-binding</keyword>
<comment type="function">
    <text evidence="6">Alcohol dehydrogenase. Catalyzes the NAD-dependent oxidation of primary alcohols to the corresponding aldehydes. Oxidizes secondary alcohols to the corresponding ketones.</text>
</comment>
<evidence type="ECO:0000256" key="4">
    <source>
        <dbReference type="ARBA" id="ARBA00023002"/>
    </source>
</evidence>
<dbReference type="GO" id="GO:0008270">
    <property type="term" value="F:zinc ion binding"/>
    <property type="evidence" value="ECO:0007669"/>
    <property type="project" value="InterPro"/>
</dbReference>
<dbReference type="InterPro" id="IPR011032">
    <property type="entry name" value="GroES-like_sf"/>
</dbReference>
<evidence type="ECO:0000256" key="6">
    <source>
        <dbReference type="ARBA" id="ARBA00055159"/>
    </source>
</evidence>
<dbReference type="Gene3D" id="3.90.180.10">
    <property type="entry name" value="Medium-chain alcohol dehydrogenases, catalytic domain"/>
    <property type="match status" value="1"/>
</dbReference>
<reference evidence="12" key="1">
    <citation type="submission" date="2025-08" db="UniProtKB">
        <authorList>
            <consortium name="Ensembl"/>
        </authorList>
    </citation>
    <scope>IDENTIFICATION</scope>
</reference>
<evidence type="ECO:0000313" key="12">
    <source>
        <dbReference type="Ensembl" id="ENSNBRP00000019754.1"/>
    </source>
</evidence>
<feature type="domain" description="Alcohol dehydrogenase-like N-terminal" evidence="11">
    <location>
        <begin position="34"/>
        <end position="165"/>
    </location>
</feature>